<dbReference type="GO" id="GO:0019843">
    <property type="term" value="F:rRNA binding"/>
    <property type="evidence" value="ECO:0007669"/>
    <property type="project" value="UniProtKB-UniRule"/>
</dbReference>
<dbReference type="SUPFAM" id="SSF54211">
    <property type="entry name" value="Ribosomal protein S5 domain 2-like"/>
    <property type="match status" value="1"/>
</dbReference>
<dbReference type="GO" id="GO:0003735">
    <property type="term" value="F:structural constituent of ribosome"/>
    <property type="evidence" value="ECO:0007669"/>
    <property type="project" value="UniProtKB-UniRule"/>
</dbReference>
<evidence type="ECO:0000256" key="5">
    <source>
        <dbReference type="ARBA" id="ARBA00023274"/>
    </source>
</evidence>
<dbReference type="Gene3D" id="3.30.160.20">
    <property type="match status" value="1"/>
</dbReference>
<evidence type="ECO:0000256" key="8">
    <source>
        <dbReference type="HAMAP-Rule" id="MF_01307"/>
    </source>
</evidence>
<dbReference type="HAMAP" id="MF_01307_B">
    <property type="entry name" value="Ribosomal_uS5_B"/>
    <property type="match status" value="1"/>
</dbReference>
<evidence type="ECO:0000259" key="10">
    <source>
        <dbReference type="PROSITE" id="PS50881"/>
    </source>
</evidence>
<accession>A0A926DRJ3</accession>
<sequence length="170" mass="17870">MKKEKIDPNSLGELQSKVVTIKRVTKVVKGGRNFRFTALVVVGDGNGHIGFGLGKAMEIPEAIRKGEEAAKKDMIAVARNDVDSIPHDIVGKFGSAQVLLKSAAEGTGVIAGGPARAVLELCGIRNVRTKSLGSNNKNNVVAATFEGLRGIKTPEEVAQIRGKSVAEIIG</sequence>
<comment type="caution">
    <text evidence="11">The sequence shown here is derived from an EMBL/GenBank/DDBJ whole genome shotgun (WGS) entry which is preliminary data.</text>
</comment>
<protein>
    <recommendedName>
        <fullName evidence="6 8">Small ribosomal subunit protein uS5</fullName>
    </recommendedName>
</protein>
<reference evidence="11" key="1">
    <citation type="submission" date="2020-08" db="EMBL/GenBank/DDBJ databases">
        <title>Genome public.</title>
        <authorList>
            <person name="Liu C."/>
            <person name="Sun Q."/>
        </authorList>
    </citation>
    <scope>NUCLEOTIDE SEQUENCE</scope>
    <source>
        <strain evidence="11">NSJ-32</strain>
    </source>
</reference>
<dbReference type="NCBIfam" id="TIGR01021">
    <property type="entry name" value="rpsE_bact"/>
    <property type="match status" value="1"/>
</dbReference>
<dbReference type="GO" id="GO:0005737">
    <property type="term" value="C:cytoplasm"/>
    <property type="evidence" value="ECO:0007669"/>
    <property type="project" value="UniProtKB-ARBA"/>
</dbReference>
<dbReference type="EMBL" id="JACRSQ010000008">
    <property type="protein sequence ID" value="MBC8543271.1"/>
    <property type="molecule type" value="Genomic_DNA"/>
</dbReference>
<dbReference type="PANTHER" id="PTHR48277">
    <property type="entry name" value="MITOCHONDRIAL RIBOSOMAL PROTEIN S5"/>
    <property type="match status" value="1"/>
</dbReference>
<dbReference type="GO" id="GO:0015935">
    <property type="term" value="C:small ribosomal subunit"/>
    <property type="evidence" value="ECO:0007669"/>
    <property type="project" value="InterPro"/>
</dbReference>
<comment type="function">
    <text evidence="8">Located at the back of the 30S subunit body where it stabilizes the conformation of the head with respect to the body.</text>
</comment>
<dbReference type="FunFam" id="3.30.230.10:FF:000002">
    <property type="entry name" value="30S ribosomal protein S5"/>
    <property type="match status" value="1"/>
</dbReference>
<comment type="domain">
    <text evidence="8">The N-terminal domain interacts with the head of the 30S subunit; the C-terminal domain interacts with the body and contacts protein S4. The interaction surface between S4 and S5 is involved in control of translational fidelity.</text>
</comment>
<dbReference type="GO" id="GO:0006412">
    <property type="term" value="P:translation"/>
    <property type="evidence" value="ECO:0007669"/>
    <property type="project" value="UniProtKB-UniRule"/>
</dbReference>
<organism evidence="11 12">
    <name type="scientific">Bianquea renquensis</name>
    <dbReference type="NCBI Taxonomy" id="2763661"/>
    <lineage>
        <taxon>Bacteria</taxon>
        <taxon>Bacillati</taxon>
        <taxon>Bacillota</taxon>
        <taxon>Clostridia</taxon>
        <taxon>Eubacteriales</taxon>
        <taxon>Bianqueaceae</taxon>
        <taxon>Bianquea</taxon>
    </lineage>
</organism>
<dbReference type="PANTHER" id="PTHR48277:SF1">
    <property type="entry name" value="MITOCHONDRIAL RIBOSOMAL PROTEIN S5"/>
    <property type="match status" value="1"/>
</dbReference>
<dbReference type="InterPro" id="IPR005712">
    <property type="entry name" value="Ribosomal_uS5_bac-type"/>
</dbReference>
<evidence type="ECO:0000256" key="3">
    <source>
        <dbReference type="ARBA" id="ARBA00022884"/>
    </source>
</evidence>
<dbReference type="InterPro" id="IPR014721">
    <property type="entry name" value="Ribsml_uS5_D2-typ_fold_subgr"/>
</dbReference>
<dbReference type="Gene3D" id="3.30.230.10">
    <property type="match status" value="1"/>
</dbReference>
<dbReference type="PROSITE" id="PS50881">
    <property type="entry name" value="S5_DSRBD"/>
    <property type="match status" value="1"/>
</dbReference>
<keyword evidence="3 8" id="KW-0694">RNA-binding</keyword>
<evidence type="ECO:0000256" key="9">
    <source>
        <dbReference type="RuleBase" id="RU003823"/>
    </source>
</evidence>
<evidence type="ECO:0000256" key="1">
    <source>
        <dbReference type="ARBA" id="ARBA00008945"/>
    </source>
</evidence>
<dbReference type="InterPro" id="IPR005324">
    <property type="entry name" value="Ribosomal_uS5_C"/>
</dbReference>
<keyword evidence="5 8" id="KW-0687">Ribonucleoprotein</keyword>
<name>A0A926DRJ3_9FIRM</name>
<dbReference type="GO" id="GO:0042254">
    <property type="term" value="P:ribosome biogenesis"/>
    <property type="evidence" value="ECO:0007669"/>
    <property type="project" value="UniProtKB-ARBA"/>
</dbReference>
<dbReference type="InterPro" id="IPR020568">
    <property type="entry name" value="Ribosomal_Su5_D2-typ_SF"/>
</dbReference>
<evidence type="ECO:0000313" key="11">
    <source>
        <dbReference type="EMBL" id="MBC8543271.1"/>
    </source>
</evidence>
<dbReference type="PROSITE" id="PS00585">
    <property type="entry name" value="RIBOSOMAL_S5"/>
    <property type="match status" value="1"/>
</dbReference>
<feature type="domain" description="S5 DRBM" evidence="10">
    <location>
        <begin position="14"/>
        <end position="77"/>
    </location>
</feature>
<evidence type="ECO:0000256" key="2">
    <source>
        <dbReference type="ARBA" id="ARBA00022730"/>
    </source>
</evidence>
<dbReference type="InterPro" id="IPR018192">
    <property type="entry name" value="Ribosomal_uS5_N_CS"/>
</dbReference>
<keyword evidence="12" id="KW-1185">Reference proteome</keyword>
<dbReference type="AlphaFoldDB" id="A0A926DRJ3"/>
<keyword evidence="4 8" id="KW-0689">Ribosomal protein</keyword>
<comment type="subunit">
    <text evidence="7 8">Part of the 30S ribosomal subunit. Contacts proteins S4 and S8.</text>
</comment>
<keyword evidence="2 8" id="KW-0699">rRNA-binding</keyword>
<dbReference type="Pfam" id="PF00333">
    <property type="entry name" value="Ribosomal_S5"/>
    <property type="match status" value="1"/>
</dbReference>
<dbReference type="Proteomes" id="UP000657006">
    <property type="component" value="Unassembled WGS sequence"/>
</dbReference>
<gene>
    <name evidence="8 11" type="primary">rpsE</name>
    <name evidence="11" type="ORF">H8730_06915</name>
</gene>
<dbReference type="SUPFAM" id="SSF54768">
    <property type="entry name" value="dsRNA-binding domain-like"/>
    <property type="match status" value="1"/>
</dbReference>
<dbReference type="InterPro" id="IPR000851">
    <property type="entry name" value="Ribosomal_uS5"/>
</dbReference>
<evidence type="ECO:0000256" key="4">
    <source>
        <dbReference type="ARBA" id="ARBA00022980"/>
    </source>
</evidence>
<dbReference type="InterPro" id="IPR013810">
    <property type="entry name" value="Ribosomal_uS5_N"/>
</dbReference>
<dbReference type="FunFam" id="3.30.160.20:FF:000001">
    <property type="entry name" value="30S ribosomal protein S5"/>
    <property type="match status" value="1"/>
</dbReference>
<evidence type="ECO:0000313" key="12">
    <source>
        <dbReference type="Proteomes" id="UP000657006"/>
    </source>
</evidence>
<evidence type="ECO:0000256" key="7">
    <source>
        <dbReference type="ARBA" id="ARBA00062000"/>
    </source>
</evidence>
<comment type="function">
    <text evidence="8">With S4 and S12 plays an important role in translational accuracy.</text>
</comment>
<dbReference type="RefSeq" id="WP_177714765.1">
    <property type="nucleotide sequence ID" value="NZ_JACRSQ010000008.1"/>
</dbReference>
<dbReference type="Pfam" id="PF03719">
    <property type="entry name" value="Ribosomal_S5_C"/>
    <property type="match status" value="1"/>
</dbReference>
<proteinExistence type="inferred from homology"/>
<comment type="similarity">
    <text evidence="1 8 9">Belongs to the universal ribosomal protein uS5 family.</text>
</comment>
<evidence type="ECO:0000256" key="6">
    <source>
        <dbReference type="ARBA" id="ARBA00035255"/>
    </source>
</evidence>